<dbReference type="Gene3D" id="1.10.150.240">
    <property type="entry name" value="Putative phosphatase, domain 2"/>
    <property type="match status" value="1"/>
</dbReference>
<evidence type="ECO:0000313" key="7">
    <source>
        <dbReference type="Proteomes" id="UP000188235"/>
    </source>
</evidence>
<sequence>MQAKPKAILWDFDGTLVDTEPIWAELEAEMLAEHGVVWDDEMMRSVIGQNAEMTTRQMALSIGQPDRHQDIHRELHDRIVGRLLRDGLPFLPGTLDLIEAAEADGVSAAVVTASNGFIMNATRELLPPSIQFVISADDVVNTKPHPEAYLTAMARLGVAPEETIVLEDSVPGATSALAAGAFVYAVPALAQLDPHPRMVVSETALRETTWPELLQIWHDNSKVGI</sequence>
<evidence type="ECO:0000313" key="6">
    <source>
        <dbReference type="EMBL" id="AQP52188.1"/>
    </source>
</evidence>
<dbReference type="PANTHER" id="PTHR46193:SF18">
    <property type="entry name" value="HEXITOL PHOSPHATASE B"/>
    <property type="match status" value="1"/>
</dbReference>
<dbReference type="InterPro" id="IPR041492">
    <property type="entry name" value="HAD_2"/>
</dbReference>
<keyword evidence="3" id="KW-0479">Metal-binding</keyword>
<dbReference type="SFLD" id="SFLDS00003">
    <property type="entry name" value="Haloacid_Dehalogenase"/>
    <property type="match status" value="1"/>
</dbReference>
<keyword evidence="4" id="KW-0460">Magnesium</keyword>
<dbReference type="SUPFAM" id="SSF56784">
    <property type="entry name" value="HAD-like"/>
    <property type="match status" value="1"/>
</dbReference>
<dbReference type="Pfam" id="PF13419">
    <property type="entry name" value="HAD_2"/>
    <property type="match status" value="1"/>
</dbReference>
<dbReference type="InterPro" id="IPR036412">
    <property type="entry name" value="HAD-like_sf"/>
</dbReference>
<dbReference type="GO" id="GO:0003824">
    <property type="term" value="F:catalytic activity"/>
    <property type="evidence" value="ECO:0007669"/>
    <property type="project" value="UniProtKB-ARBA"/>
</dbReference>
<evidence type="ECO:0000256" key="5">
    <source>
        <dbReference type="ARBA" id="ARBA00023277"/>
    </source>
</evidence>
<dbReference type="PRINTS" id="PR00413">
    <property type="entry name" value="HADHALOGNASE"/>
</dbReference>
<dbReference type="Gene3D" id="3.40.50.1000">
    <property type="entry name" value="HAD superfamily/HAD-like"/>
    <property type="match status" value="1"/>
</dbReference>
<name>A0A1Q2D1D9_9ACTN</name>
<keyword evidence="7" id="KW-1185">Reference proteome</keyword>
<dbReference type="PANTHER" id="PTHR46193">
    <property type="entry name" value="6-PHOSPHOGLUCONATE PHOSPHATASE"/>
    <property type="match status" value="1"/>
</dbReference>
<evidence type="ECO:0000256" key="4">
    <source>
        <dbReference type="ARBA" id="ARBA00022842"/>
    </source>
</evidence>
<comment type="cofactor">
    <cofactor evidence="1">
        <name>Mg(2+)</name>
        <dbReference type="ChEBI" id="CHEBI:18420"/>
    </cofactor>
</comment>
<evidence type="ECO:0000256" key="2">
    <source>
        <dbReference type="ARBA" id="ARBA00006171"/>
    </source>
</evidence>
<dbReference type="EMBL" id="CP019607">
    <property type="protein sequence ID" value="AQP52188.1"/>
    <property type="molecule type" value="Genomic_DNA"/>
</dbReference>
<evidence type="ECO:0000256" key="3">
    <source>
        <dbReference type="ARBA" id="ARBA00022723"/>
    </source>
</evidence>
<dbReference type="AlphaFoldDB" id="A0A1Q2D1D9"/>
<gene>
    <name evidence="6" type="ORF">BW733_16515</name>
</gene>
<comment type="similarity">
    <text evidence="2">Belongs to the HAD-like hydrolase superfamily. CbbY/CbbZ/Gph/YieH family.</text>
</comment>
<evidence type="ECO:0000256" key="1">
    <source>
        <dbReference type="ARBA" id="ARBA00001946"/>
    </source>
</evidence>
<dbReference type="Proteomes" id="UP000188235">
    <property type="component" value="Chromosome"/>
</dbReference>
<dbReference type="NCBIfam" id="TIGR01509">
    <property type="entry name" value="HAD-SF-IA-v3"/>
    <property type="match status" value="1"/>
</dbReference>
<organism evidence="6 7">
    <name type="scientific">Tessaracoccus flavescens</name>
    <dbReference type="NCBI Taxonomy" id="399497"/>
    <lineage>
        <taxon>Bacteria</taxon>
        <taxon>Bacillati</taxon>
        <taxon>Actinomycetota</taxon>
        <taxon>Actinomycetes</taxon>
        <taxon>Propionibacteriales</taxon>
        <taxon>Propionibacteriaceae</taxon>
        <taxon>Tessaracoccus</taxon>
    </lineage>
</organism>
<dbReference type="GO" id="GO:0046872">
    <property type="term" value="F:metal ion binding"/>
    <property type="evidence" value="ECO:0007669"/>
    <property type="project" value="UniProtKB-KW"/>
</dbReference>
<dbReference type="InterPro" id="IPR023214">
    <property type="entry name" value="HAD_sf"/>
</dbReference>
<protein>
    <recommendedName>
        <fullName evidence="8">Hydrolase</fullName>
    </recommendedName>
</protein>
<dbReference type="InterPro" id="IPR051600">
    <property type="entry name" value="Beta-PGM-like"/>
</dbReference>
<reference evidence="6 7" key="1">
    <citation type="journal article" date="2008" name="Int. J. Syst. Evol. Microbiol.">
        <title>Tessaracoccus flavescens sp. nov., isolated from marine sediment.</title>
        <authorList>
            <person name="Lee D.W."/>
            <person name="Lee S.D."/>
        </authorList>
    </citation>
    <scope>NUCLEOTIDE SEQUENCE [LARGE SCALE GENOMIC DNA]</scope>
    <source>
        <strain evidence="6 7">SST-39T</strain>
    </source>
</reference>
<dbReference type="SFLD" id="SFLDG01129">
    <property type="entry name" value="C1.5:_HAD__Beta-PGM__Phosphata"/>
    <property type="match status" value="1"/>
</dbReference>
<dbReference type="CDD" id="cd07505">
    <property type="entry name" value="HAD_BPGM-like"/>
    <property type="match status" value="1"/>
</dbReference>
<dbReference type="STRING" id="399497.BW733_16515"/>
<accession>A0A1Q2D1D9</accession>
<evidence type="ECO:0008006" key="8">
    <source>
        <dbReference type="Google" id="ProtNLM"/>
    </source>
</evidence>
<dbReference type="KEGG" id="tfa:BW733_16515"/>
<proteinExistence type="inferred from homology"/>
<dbReference type="InterPro" id="IPR023198">
    <property type="entry name" value="PGP-like_dom2"/>
</dbReference>
<keyword evidence="5" id="KW-0119">Carbohydrate metabolism</keyword>
<dbReference type="InterPro" id="IPR006439">
    <property type="entry name" value="HAD-SF_hydro_IA"/>
</dbReference>